<comment type="caution">
    <text evidence="6">The sequence shown here is derived from an EMBL/GenBank/DDBJ whole genome shotgun (WGS) entry which is preliminary data.</text>
</comment>
<dbReference type="CDD" id="cd02440">
    <property type="entry name" value="AdoMet_MTases"/>
    <property type="match status" value="1"/>
</dbReference>
<dbReference type="GO" id="GO:0008610">
    <property type="term" value="P:lipid biosynthetic process"/>
    <property type="evidence" value="ECO:0007669"/>
    <property type="project" value="InterPro"/>
</dbReference>
<protein>
    <submittedName>
        <fullName evidence="6">Cyclopropane-fatty-acyl-phospholipid synthase</fullName>
    </submittedName>
</protein>
<evidence type="ECO:0000256" key="3">
    <source>
        <dbReference type="ARBA" id="ARBA00022679"/>
    </source>
</evidence>
<proteinExistence type="inferred from homology"/>
<dbReference type="Proteomes" id="UP000193467">
    <property type="component" value="Unassembled WGS sequence"/>
</dbReference>
<evidence type="ECO:0000313" key="7">
    <source>
        <dbReference type="Proteomes" id="UP000193467"/>
    </source>
</evidence>
<dbReference type="InterPro" id="IPR029063">
    <property type="entry name" value="SAM-dependent_MTases_sf"/>
</dbReference>
<dbReference type="InParanoid" id="A0A1Y2FG87"/>
<evidence type="ECO:0000256" key="4">
    <source>
        <dbReference type="ARBA" id="ARBA00022691"/>
    </source>
</evidence>
<dbReference type="InterPro" id="IPR050723">
    <property type="entry name" value="CFA/CMAS"/>
</dbReference>
<dbReference type="GO" id="GO:0032259">
    <property type="term" value="P:methylation"/>
    <property type="evidence" value="ECO:0007669"/>
    <property type="project" value="UniProtKB-KW"/>
</dbReference>
<evidence type="ECO:0000256" key="2">
    <source>
        <dbReference type="ARBA" id="ARBA00022603"/>
    </source>
</evidence>
<dbReference type="AlphaFoldDB" id="A0A1Y2FG87"/>
<dbReference type="EMBL" id="MCGR01000020">
    <property type="protein sequence ID" value="ORY82942.1"/>
    <property type="molecule type" value="Genomic_DNA"/>
</dbReference>
<dbReference type="PIRSF" id="PIRSF003085">
    <property type="entry name" value="CMAS"/>
    <property type="match status" value="1"/>
</dbReference>
<dbReference type="PANTHER" id="PTHR43667:SF2">
    <property type="entry name" value="FATTY ACID C-METHYL TRANSFERASE"/>
    <property type="match status" value="1"/>
</dbReference>
<dbReference type="InterPro" id="IPR003333">
    <property type="entry name" value="CMAS"/>
</dbReference>
<comment type="similarity">
    <text evidence="1">Belongs to the CFA/CMAS family.</text>
</comment>
<evidence type="ECO:0000256" key="1">
    <source>
        <dbReference type="ARBA" id="ARBA00010815"/>
    </source>
</evidence>
<keyword evidence="7" id="KW-1185">Reference proteome</keyword>
<keyword evidence="3" id="KW-0808">Transferase</keyword>
<accession>A0A1Y2FG87</accession>
<dbReference type="SUPFAM" id="SSF53335">
    <property type="entry name" value="S-adenosyl-L-methionine-dependent methyltransferases"/>
    <property type="match status" value="1"/>
</dbReference>
<dbReference type="PANTHER" id="PTHR43667">
    <property type="entry name" value="CYCLOPROPANE-FATTY-ACYL-PHOSPHOLIPID SYNTHASE"/>
    <property type="match status" value="1"/>
</dbReference>
<keyword evidence="2" id="KW-0489">Methyltransferase</keyword>
<organism evidence="6 7">
    <name type="scientific">Leucosporidium creatinivorum</name>
    <dbReference type="NCBI Taxonomy" id="106004"/>
    <lineage>
        <taxon>Eukaryota</taxon>
        <taxon>Fungi</taxon>
        <taxon>Dikarya</taxon>
        <taxon>Basidiomycota</taxon>
        <taxon>Pucciniomycotina</taxon>
        <taxon>Microbotryomycetes</taxon>
        <taxon>Leucosporidiales</taxon>
        <taxon>Leucosporidium</taxon>
    </lineage>
</organism>
<dbReference type="Pfam" id="PF02353">
    <property type="entry name" value="CMAS"/>
    <property type="match status" value="1"/>
</dbReference>
<keyword evidence="4" id="KW-0949">S-adenosyl-L-methionine</keyword>
<dbReference type="GO" id="GO:0008168">
    <property type="term" value="F:methyltransferase activity"/>
    <property type="evidence" value="ECO:0007669"/>
    <property type="project" value="UniProtKB-KW"/>
</dbReference>
<evidence type="ECO:0000313" key="6">
    <source>
        <dbReference type="EMBL" id="ORY82942.1"/>
    </source>
</evidence>
<reference evidence="6 7" key="1">
    <citation type="submission" date="2016-07" db="EMBL/GenBank/DDBJ databases">
        <title>Pervasive Adenine N6-methylation of Active Genes in Fungi.</title>
        <authorList>
            <consortium name="DOE Joint Genome Institute"/>
            <person name="Mondo S.J."/>
            <person name="Dannebaum R.O."/>
            <person name="Kuo R.C."/>
            <person name="Labutti K."/>
            <person name="Haridas S."/>
            <person name="Kuo A."/>
            <person name="Salamov A."/>
            <person name="Ahrendt S.R."/>
            <person name="Lipzen A."/>
            <person name="Sullivan W."/>
            <person name="Andreopoulos W.B."/>
            <person name="Clum A."/>
            <person name="Lindquist E."/>
            <person name="Daum C."/>
            <person name="Ramamoorthy G.K."/>
            <person name="Gryganskyi A."/>
            <person name="Culley D."/>
            <person name="Magnuson J.K."/>
            <person name="James T.Y."/>
            <person name="O'Malley M.A."/>
            <person name="Stajich J.E."/>
            <person name="Spatafora J.W."/>
            <person name="Visel A."/>
            <person name="Grigoriev I.V."/>
        </authorList>
    </citation>
    <scope>NUCLEOTIDE SEQUENCE [LARGE SCALE GENOMIC DNA]</scope>
    <source>
        <strain evidence="6 7">62-1032</strain>
    </source>
</reference>
<dbReference type="Gene3D" id="3.40.50.150">
    <property type="entry name" value="Vaccinia Virus protein VP39"/>
    <property type="match status" value="1"/>
</dbReference>
<sequence>MSSYFSTPNYNKENGKLAGLADSLVNGSKELLVSKSWGPLVVLARTTVISLMEKLERGQLRVISVSTGEIYTFGTPAIYDAQHPNPNKQAKPNKATDEIRAEIRVVNDAFWVRMLLLSDLGFSEAFMTGDIEVDDLDALFKLFIINRANLNELSTGLAGHLFSTFNAIVNSRFVNSISNAISNISAHYDISNRMFESFLSADMTYSCAIWGPREGGVEGDLGHVEREFPPEKDVDELEVAQMRKIRTVIARARLSQGDKVLEIGSGWGSFAIEAVKTTGCTVDTLTLSIEQKILAEARIAAAGLTDHITVHLLDYRSLPETFNHAFDRVVSIEMIEAVGKEFLPTYFEVVDRVLKVDRGLAVVQVITMPEARFESYGKSVDFIQKHIFPGGFLPSVTCLVDSLLAGSKGKLVVEQIENIGPHYARTLREWRRRFEATFETEIVPALREAYPELTTRKGIDLFRRKWIYYFAYCETGFSQRALGDHILTMTREGNLSIP</sequence>
<evidence type="ECO:0000256" key="5">
    <source>
        <dbReference type="ARBA" id="ARBA00023098"/>
    </source>
</evidence>
<gene>
    <name evidence="6" type="ORF">BCR35DRAFT_303596</name>
</gene>
<name>A0A1Y2FG87_9BASI</name>
<dbReference type="OrthoDB" id="8300214at2759"/>
<dbReference type="STRING" id="106004.A0A1Y2FG87"/>
<keyword evidence="5" id="KW-0443">Lipid metabolism</keyword>